<comment type="caution">
    <text evidence="2">The sequence shown here is derived from an EMBL/GenBank/DDBJ whole genome shotgun (WGS) entry which is preliminary data.</text>
</comment>
<proteinExistence type="predicted"/>
<name>A0A8H3ECA1_9LECA</name>
<feature type="compositionally biased region" description="Basic and acidic residues" evidence="1">
    <location>
        <begin position="20"/>
        <end position="60"/>
    </location>
</feature>
<feature type="compositionally biased region" description="Basic and acidic residues" evidence="1">
    <location>
        <begin position="126"/>
        <end position="140"/>
    </location>
</feature>
<feature type="compositionally biased region" description="Basic and acidic residues" evidence="1">
    <location>
        <begin position="1"/>
        <end position="11"/>
    </location>
</feature>
<reference evidence="2" key="1">
    <citation type="submission" date="2021-03" db="EMBL/GenBank/DDBJ databases">
        <authorList>
            <person name="Tagirdzhanova G."/>
        </authorList>
    </citation>
    <scope>NUCLEOTIDE SEQUENCE</scope>
</reference>
<feature type="region of interest" description="Disordered" evidence="1">
    <location>
        <begin position="1"/>
        <end position="60"/>
    </location>
</feature>
<feature type="compositionally biased region" description="Basic and acidic residues" evidence="1">
    <location>
        <begin position="153"/>
        <end position="167"/>
    </location>
</feature>
<evidence type="ECO:0000313" key="2">
    <source>
        <dbReference type="EMBL" id="CAF9902985.1"/>
    </source>
</evidence>
<dbReference type="AlphaFoldDB" id="A0A8H3ECA1"/>
<protein>
    <submittedName>
        <fullName evidence="2">Uncharacterized protein</fullName>
    </submittedName>
</protein>
<evidence type="ECO:0000313" key="3">
    <source>
        <dbReference type="Proteomes" id="UP000664521"/>
    </source>
</evidence>
<gene>
    <name evidence="2" type="ORF">HETSPECPRED_000078</name>
</gene>
<organism evidence="2 3">
    <name type="scientific">Heterodermia speciosa</name>
    <dbReference type="NCBI Taxonomy" id="116794"/>
    <lineage>
        <taxon>Eukaryota</taxon>
        <taxon>Fungi</taxon>
        <taxon>Dikarya</taxon>
        <taxon>Ascomycota</taxon>
        <taxon>Pezizomycotina</taxon>
        <taxon>Lecanoromycetes</taxon>
        <taxon>OSLEUM clade</taxon>
        <taxon>Lecanoromycetidae</taxon>
        <taxon>Caliciales</taxon>
        <taxon>Physciaceae</taxon>
        <taxon>Heterodermia</taxon>
    </lineage>
</organism>
<dbReference type="Proteomes" id="UP000664521">
    <property type="component" value="Unassembled WGS sequence"/>
</dbReference>
<sequence>MSHREVAKLEQKPQSVEPTFQEREQARKKEVDGRRITRAKEHALRKRDQATKQEAAAKRKAERLDMNLQKRLLDRYGYGHYCSPSAAVDSPDIELTPIMLANEIEAIPKERSSKSPAAITTLMAPVEHESESRISGDEGRTPSSPELSDAENQDFKGKGKQIDIRGP</sequence>
<evidence type="ECO:0000256" key="1">
    <source>
        <dbReference type="SAM" id="MobiDB-lite"/>
    </source>
</evidence>
<keyword evidence="3" id="KW-1185">Reference proteome</keyword>
<accession>A0A8H3ECA1</accession>
<dbReference type="EMBL" id="CAJPDS010000001">
    <property type="protein sequence ID" value="CAF9902985.1"/>
    <property type="molecule type" value="Genomic_DNA"/>
</dbReference>
<feature type="region of interest" description="Disordered" evidence="1">
    <location>
        <begin position="110"/>
        <end position="167"/>
    </location>
</feature>